<dbReference type="SUPFAM" id="SSF49313">
    <property type="entry name" value="Cadherin-like"/>
    <property type="match status" value="4"/>
</dbReference>
<dbReference type="SMART" id="SM00736">
    <property type="entry name" value="CADG"/>
    <property type="match status" value="4"/>
</dbReference>
<feature type="domain" description="Dystroglycan-type cadherin-like" evidence="3">
    <location>
        <begin position="804"/>
        <end position="902"/>
    </location>
</feature>
<dbReference type="PANTHER" id="PTHR42754">
    <property type="entry name" value="ENDOGLUCANASE"/>
    <property type="match status" value="1"/>
</dbReference>
<evidence type="ECO:0000256" key="2">
    <source>
        <dbReference type="SAM" id="SignalP"/>
    </source>
</evidence>
<evidence type="ECO:0000259" key="3">
    <source>
        <dbReference type="SMART" id="SM00736"/>
    </source>
</evidence>
<dbReference type="GO" id="GO:0016020">
    <property type="term" value="C:membrane"/>
    <property type="evidence" value="ECO:0007669"/>
    <property type="project" value="InterPro"/>
</dbReference>
<dbReference type="EMBL" id="CCKQ01007178">
    <property type="protein sequence ID" value="CDW78530.1"/>
    <property type="molecule type" value="Genomic_DNA"/>
</dbReference>
<dbReference type="InterPro" id="IPR015919">
    <property type="entry name" value="Cadherin-like_sf"/>
</dbReference>
<keyword evidence="1" id="KW-1133">Transmembrane helix</keyword>
<feature type="transmembrane region" description="Helical" evidence="1">
    <location>
        <begin position="905"/>
        <end position="927"/>
    </location>
</feature>
<gene>
    <name evidence="4" type="primary">Contig18981.g20131</name>
    <name evidence="4" type="ORF">STYLEM_7509</name>
</gene>
<keyword evidence="1" id="KW-0812">Transmembrane</keyword>
<dbReference type="Pfam" id="PF05345">
    <property type="entry name" value="He_PIG"/>
    <property type="match status" value="2"/>
</dbReference>
<keyword evidence="2" id="KW-0732">Signal</keyword>
<protein>
    <submittedName>
        <fullName evidence="4">Ig family protein</fullName>
    </submittedName>
</protein>
<accession>A0A078A8E3</accession>
<keyword evidence="1" id="KW-0472">Membrane</keyword>
<sequence length="1012" mass="112652">MRVITNTFGRSFSIKPKLLIIYCFLAIIGQTFQSVNQEISKDQCAQPDMRDLTITVKAFKNSTNTCVLTQKAYLYGGTSDDVFVDVTQDTAGNVYAVGNSYSPAYTSGEQDITVFQFDSTGEIKWGRYWGSSYTETATAIAMDEGDKFFYVSGFSNSVLTLSIGKIDMFVIKFVISTGLISWARRIGYDNNDKANSVFHQNGYVYLTGESDSTGWTTSKTDIISMKLDASTGAFSWVKYIGGTQEDSGVTIIVDSDDTAYTLAQGYSVELTFGTLDIFLMKQKADGTLEYFYNFGGTNPDYASDMKMWVNQLYITGYSQSSSLTNGFLDIFILSVSKTNPTSTVFVKYIGTPSFSEYSKGLSVLNDGSVLLMGQINANGYTNGNNDVLLAYLTKDGKTTFVEYMGGTIADNPGDIIYNTVGKEVNAFINSNTVSFGNQGGQDWMVFVTDLKGRNQCTALNIKNVTLDLLFKDSNSRFRSITSSVTLRDITSPTSGSITNVGIIQTLGAKKQSFCQKFGPIVNEEGVNDTTVIENTYMTYQTPTFCDDQTAALTYTLTKSGGSAVDSWMIWDGTVQTLQGLVPQAKTAYTELTLTATDKDGLTCSSNFKVNFVSKPYLNNALKNWKIRTEQSFFYTIPEDTFLHPNALKISYIFYNFPTWITFTNITRTFQGTPTQQDVGTFTITVVGNDTKNQSATTSFQIDVQKNYYPVVQKQVDDQQIDLNVPFSLQLAADTFIDPNGDTLTYNTTPLPSWLKFDKSIRKFTGTPTAYGLYQINVTASDDWNGVAIMSFYVVAGIRPNTSPFVSTKIPDQTAYRKQLFYYKIPNEAFVDADGDKLYFILSQPNGEYIQNWLQYEDFTRTLSGLPNENATTFNIYIVADDRRGGSASQEFTIMIESLASSEQSYLALIIVIIILAAFILIVTLVVLRKNLKCKKKRRQTDGINSDSDSYEEDDDICIEDAKPKNPFAFKKEVDTKTQNDDKYKNERFKFYGSQVPAHAKAKLKAEDNKNGP</sequence>
<organism evidence="4 5">
    <name type="scientific">Stylonychia lemnae</name>
    <name type="common">Ciliate</name>
    <dbReference type="NCBI Taxonomy" id="5949"/>
    <lineage>
        <taxon>Eukaryota</taxon>
        <taxon>Sar</taxon>
        <taxon>Alveolata</taxon>
        <taxon>Ciliophora</taxon>
        <taxon>Intramacronucleata</taxon>
        <taxon>Spirotrichea</taxon>
        <taxon>Stichotrichia</taxon>
        <taxon>Sporadotrichida</taxon>
        <taxon>Oxytrichidae</taxon>
        <taxon>Stylonychinae</taxon>
        <taxon>Stylonychia</taxon>
    </lineage>
</organism>
<name>A0A078A8E3_STYLE</name>
<keyword evidence="5" id="KW-1185">Reference proteome</keyword>
<evidence type="ECO:0000313" key="5">
    <source>
        <dbReference type="Proteomes" id="UP000039865"/>
    </source>
</evidence>
<dbReference type="OrthoDB" id="447191at2759"/>
<feature type="domain" description="Dystroglycan-type cadherin-like" evidence="3">
    <location>
        <begin position="521"/>
        <end position="615"/>
    </location>
</feature>
<proteinExistence type="predicted"/>
<dbReference type="GO" id="GO:0005509">
    <property type="term" value="F:calcium ion binding"/>
    <property type="evidence" value="ECO:0007669"/>
    <property type="project" value="InterPro"/>
</dbReference>
<dbReference type="Gene3D" id="2.60.40.10">
    <property type="entry name" value="Immunoglobulins"/>
    <property type="match status" value="4"/>
</dbReference>
<reference evidence="4 5" key="1">
    <citation type="submission" date="2014-06" db="EMBL/GenBank/DDBJ databases">
        <authorList>
            <person name="Swart Estienne"/>
        </authorList>
    </citation>
    <scope>NUCLEOTIDE SEQUENCE [LARGE SCALE GENOMIC DNA]</scope>
    <source>
        <strain evidence="4 5">130c</strain>
    </source>
</reference>
<evidence type="ECO:0000313" key="4">
    <source>
        <dbReference type="EMBL" id="CDW78530.1"/>
    </source>
</evidence>
<feature type="domain" description="Dystroglycan-type cadherin-like" evidence="3">
    <location>
        <begin position="710"/>
        <end position="802"/>
    </location>
</feature>
<dbReference type="InterPro" id="IPR013783">
    <property type="entry name" value="Ig-like_fold"/>
</dbReference>
<dbReference type="InParanoid" id="A0A078A8E3"/>
<dbReference type="PANTHER" id="PTHR42754:SF1">
    <property type="entry name" value="LIPOPROTEIN"/>
    <property type="match status" value="1"/>
</dbReference>
<dbReference type="Proteomes" id="UP000039865">
    <property type="component" value="Unassembled WGS sequence"/>
</dbReference>
<feature type="signal peptide" evidence="2">
    <location>
        <begin position="1"/>
        <end position="33"/>
    </location>
</feature>
<evidence type="ECO:0000256" key="1">
    <source>
        <dbReference type="SAM" id="Phobius"/>
    </source>
</evidence>
<feature type="chain" id="PRO_5001729251" evidence="2">
    <location>
        <begin position="34"/>
        <end position="1012"/>
    </location>
</feature>
<dbReference type="InterPro" id="IPR006644">
    <property type="entry name" value="Cadg"/>
</dbReference>
<dbReference type="AlphaFoldDB" id="A0A078A8E3"/>
<feature type="domain" description="Dystroglycan-type cadherin-like" evidence="3">
    <location>
        <begin position="616"/>
        <end position="709"/>
    </location>
</feature>